<reference evidence="10" key="1">
    <citation type="journal article" date="2014" name="Int. J. Syst. Evol. Microbiol.">
        <title>Complete genome sequence of Corynebacterium casei LMG S-19264T (=DSM 44701T), isolated from a smear-ripened cheese.</title>
        <authorList>
            <consortium name="US DOE Joint Genome Institute (JGI-PGF)"/>
            <person name="Walter F."/>
            <person name="Albersmeier A."/>
            <person name="Kalinowski J."/>
            <person name="Ruckert C."/>
        </authorList>
    </citation>
    <scope>NUCLEOTIDE SEQUENCE</scope>
    <source>
        <strain evidence="10">CGMCC 1.15880</strain>
    </source>
</reference>
<evidence type="ECO:0000256" key="2">
    <source>
        <dbReference type="ARBA" id="ARBA00022516"/>
    </source>
</evidence>
<dbReference type="EC" id="2.3.1.129" evidence="8"/>
<dbReference type="InterPro" id="IPR010137">
    <property type="entry name" value="Lipid_A_LpxA"/>
</dbReference>
<keyword evidence="11" id="KW-1185">Reference proteome</keyword>
<comment type="similarity">
    <text evidence="8">Belongs to the transferase hexapeptide repeat family. LpxA subfamily.</text>
</comment>
<accession>A0A916R077</accession>
<dbReference type="RefSeq" id="WP_188676112.1">
    <property type="nucleotide sequence ID" value="NZ_BMKA01000003.1"/>
</dbReference>
<comment type="catalytic activity">
    <reaction evidence="8">
        <text>a (3R)-hydroxyacyl-[ACP] + UDP-N-acetyl-alpha-D-glucosamine = a UDP-3-O-[(3R)-3-hydroxyacyl]-N-acetyl-alpha-D-glucosamine + holo-[ACP]</text>
        <dbReference type="Rhea" id="RHEA:67812"/>
        <dbReference type="Rhea" id="RHEA-COMP:9685"/>
        <dbReference type="Rhea" id="RHEA-COMP:9945"/>
        <dbReference type="ChEBI" id="CHEBI:57705"/>
        <dbReference type="ChEBI" id="CHEBI:64479"/>
        <dbReference type="ChEBI" id="CHEBI:78827"/>
        <dbReference type="ChEBI" id="CHEBI:173225"/>
        <dbReference type="EC" id="2.3.1.129"/>
    </reaction>
</comment>
<dbReference type="Gene3D" id="1.20.1180.10">
    <property type="entry name" value="Udp N-acetylglucosamine O-acyltransferase, C-terminal domain"/>
    <property type="match status" value="1"/>
</dbReference>
<dbReference type="InterPro" id="IPR018357">
    <property type="entry name" value="Hexapep_transf_CS"/>
</dbReference>
<dbReference type="NCBIfam" id="TIGR01852">
    <property type="entry name" value="lipid_A_lpxA"/>
    <property type="match status" value="1"/>
</dbReference>
<dbReference type="GO" id="GO:0009245">
    <property type="term" value="P:lipid A biosynthetic process"/>
    <property type="evidence" value="ECO:0007669"/>
    <property type="project" value="UniProtKB-UniRule"/>
</dbReference>
<dbReference type="GO" id="GO:0016020">
    <property type="term" value="C:membrane"/>
    <property type="evidence" value="ECO:0007669"/>
    <property type="project" value="GOC"/>
</dbReference>
<organism evidence="10 11">
    <name type="scientific">Neptunicoccus cionae</name>
    <dbReference type="NCBI Taxonomy" id="2035344"/>
    <lineage>
        <taxon>Bacteria</taxon>
        <taxon>Pseudomonadati</taxon>
        <taxon>Pseudomonadota</taxon>
        <taxon>Alphaproteobacteria</taxon>
        <taxon>Rhodobacterales</taxon>
        <taxon>Paracoccaceae</taxon>
        <taxon>Neptunicoccus</taxon>
    </lineage>
</organism>
<comment type="subcellular location">
    <subcellularLocation>
        <location evidence="8">Cytoplasm</location>
    </subcellularLocation>
</comment>
<dbReference type="PROSITE" id="PS00101">
    <property type="entry name" value="HEXAPEP_TRANSFERASES"/>
    <property type="match status" value="1"/>
</dbReference>
<gene>
    <name evidence="8 10" type="primary">lpxA</name>
    <name evidence="10" type="ORF">GCM10011498_26460</name>
</gene>
<keyword evidence="1 8" id="KW-0963">Cytoplasm</keyword>
<sequence length="268" mass="28361">MAVHETATVHRMAVVEEGAVIGPDCKIGAFAVVGPEVTLGRGVELKSHAVVEGWTDIGDETVIFPFASIGHIPQDLKFGGERTKLEIGKRNRIREHVTMNPGTEGGGGLTKVGDDGLYMMSVHIGHDCIVGNNVVLANNASLGGHCLIEDDVVMGALSGVHQFCRIGKGAMIGGLAAVVADVIPYGTVLGDRATLEGLNLVGLKRRGYDKNTINGMRSAFRLLFNGTGSLKERASSLQLEYASNALVQDVTDFILDETSRHMTTPKAG</sequence>
<evidence type="ECO:0000256" key="6">
    <source>
        <dbReference type="ARBA" id="ARBA00023098"/>
    </source>
</evidence>
<proteinExistence type="inferred from homology"/>
<evidence type="ECO:0000256" key="5">
    <source>
        <dbReference type="ARBA" id="ARBA00022737"/>
    </source>
</evidence>
<dbReference type="InterPro" id="IPR037157">
    <property type="entry name" value="Acetyltransf_C_sf"/>
</dbReference>
<dbReference type="AlphaFoldDB" id="A0A916R077"/>
<dbReference type="GO" id="GO:0005737">
    <property type="term" value="C:cytoplasm"/>
    <property type="evidence" value="ECO:0007669"/>
    <property type="project" value="UniProtKB-SubCell"/>
</dbReference>
<dbReference type="InterPro" id="IPR029098">
    <property type="entry name" value="Acetyltransf_C"/>
</dbReference>
<dbReference type="EMBL" id="BMKA01000003">
    <property type="protein sequence ID" value="GGA24171.1"/>
    <property type="molecule type" value="Genomic_DNA"/>
</dbReference>
<keyword evidence="6 8" id="KW-0443">Lipid metabolism</keyword>
<evidence type="ECO:0000256" key="3">
    <source>
        <dbReference type="ARBA" id="ARBA00022556"/>
    </source>
</evidence>
<dbReference type="InterPro" id="IPR011004">
    <property type="entry name" value="Trimer_LpxA-like_sf"/>
</dbReference>
<evidence type="ECO:0000256" key="8">
    <source>
        <dbReference type="HAMAP-Rule" id="MF_00387"/>
    </source>
</evidence>
<protein>
    <recommendedName>
        <fullName evidence="8">Acyl-[acyl-carrier-protein]--UDP-N-acetylglucosamine O-acyltransferase</fullName>
        <shortName evidence="8">UDP-N-acetylglucosamine acyltransferase</shortName>
        <ecNumber evidence="8">2.3.1.129</ecNumber>
    </recommendedName>
</protein>
<comment type="function">
    <text evidence="8">Involved in the biosynthesis of lipid A, a phosphorylated glycolipid that anchors the lipopolysaccharide to the outer membrane of the cell.</text>
</comment>
<dbReference type="NCBIfam" id="NF003657">
    <property type="entry name" value="PRK05289.1"/>
    <property type="match status" value="1"/>
</dbReference>
<keyword evidence="5 8" id="KW-0677">Repeat</keyword>
<dbReference type="InterPro" id="IPR001451">
    <property type="entry name" value="Hexapep"/>
</dbReference>
<evidence type="ECO:0000256" key="1">
    <source>
        <dbReference type="ARBA" id="ARBA00022490"/>
    </source>
</evidence>
<evidence type="ECO:0000313" key="11">
    <source>
        <dbReference type="Proteomes" id="UP000628017"/>
    </source>
</evidence>
<dbReference type="GO" id="GO:0008780">
    <property type="term" value="F:acyl-[acyl-carrier-protein]-UDP-N-acetylglucosamine O-acyltransferase activity"/>
    <property type="evidence" value="ECO:0007669"/>
    <property type="project" value="UniProtKB-UniRule"/>
</dbReference>
<comment type="caution">
    <text evidence="10">The sequence shown here is derived from an EMBL/GenBank/DDBJ whole genome shotgun (WGS) entry which is preliminary data.</text>
</comment>
<name>A0A916R077_9RHOB</name>
<evidence type="ECO:0000259" key="9">
    <source>
        <dbReference type="Pfam" id="PF13720"/>
    </source>
</evidence>
<dbReference type="PANTHER" id="PTHR43480:SF1">
    <property type="entry name" value="ACYL-[ACYL-CARRIER-PROTEIN]--UDP-N-ACETYLGLUCOSAMINE O-ACYLTRANSFERASE, MITOCHONDRIAL-RELATED"/>
    <property type="match status" value="1"/>
</dbReference>
<keyword evidence="4 8" id="KW-0808">Transferase</keyword>
<dbReference type="HAMAP" id="MF_00387">
    <property type="entry name" value="LpxA"/>
    <property type="match status" value="1"/>
</dbReference>
<evidence type="ECO:0000256" key="7">
    <source>
        <dbReference type="ARBA" id="ARBA00023315"/>
    </source>
</evidence>
<reference evidence="10" key="2">
    <citation type="submission" date="2020-09" db="EMBL/GenBank/DDBJ databases">
        <authorList>
            <person name="Sun Q."/>
            <person name="Zhou Y."/>
        </authorList>
    </citation>
    <scope>NUCLEOTIDE SEQUENCE</scope>
    <source>
        <strain evidence="10">CGMCC 1.15880</strain>
    </source>
</reference>
<comment type="pathway">
    <text evidence="8">Glycolipid biosynthesis; lipid IV(A) biosynthesis; lipid IV(A) from (3R)-3-hydroxytetradecanoyl-[acyl-carrier-protein] and UDP-N-acetyl-alpha-D-glucosamine: step 1/6.</text>
</comment>
<evidence type="ECO:0000256" key="4">
    <source>
        <dbReference type="ARBA" id="ARBA00022679"/>
    </source>
</evidence>
<evidence type="ECO:0000313" key="10">
    <source>
        <dbReference type="EMBL" id="GGA24171.1"/>
    </source>
</evidence>
<dbReference type="PIRSF" id="PIRSF000456">
    <property type="entry name" value="UDP-GlcNAc_acltr"/>
    <property type="match status" value="1"/>
</dbReference>
<dbReference type="Proteomes" id="UP000628017">
    <property type="component" value="Unassembled WGS sequence"/>
</dbReference>
<feature type="domain" description="UDP N-acetylglucosamine O-acyltransferase C-terminal" evidence="9">
    <location>
        <begin position="181"/>
        <end position="260"/>
    </location>
</feature>
<keyword evidence="3 8" id="KW-0441">Lipid A biosynthesis</keyword>
<dbReference type="Pfam" id="PF13720">
    <property type="entry name" value="Acetyltransf_11"/>
    <property type="match status" value="1"/>
</dbReference>
<dbReference type="Pfam" id="PF00132">
    <property type="entry name" value="Hexapep"/>
    <property type="match status" value="1"/>
</dbReference>
<dbReference type="SUPFAM" id="SSF51161">
    <property type="entry name" value="Trimeric LpxA-like enzymes"/>
    <property type="match status" value="1"/>
</dbReference>
<dbReference type="PANTHER" id="PTHR43480">
    <property type="entry name" value="ACYL-[ACYL-CARRIER-PROTEIN]--UDP-N-ACETYLGLUCOSAMINE O-ACYLTRANSFERASE"/>
    <property type="match status" value="1"/>
</dbReference>
<keyword evidence="7 8" id="KW-0012">Acyltransferase</keyword>
<dbReference type="CDD" id="cd03351">
    <property type="entry name" value="LbH_UDP-GlcNAc_AT"/>
    <property type="match status" value="1"/>
</dbReference>
<dbReference type="Gene3D" id="2.160.10.10">
    <property type="entry name" value="Hexapeptide repeat proteins"/>
    <property type="match status" value="1"/>
</dbReference>
<comment type="subunit">
    <text evidence="8">Homotrimer.</text>
</comment>
<keyword evidence="2 8" id="KW-0444">Lipid biosynthesis</keyword>